<dbReference type="InterPro" id="IPR013103">
    <property type="entry name" value="RVT_2"/>
</dbReference>
<name>A0A7I8LKA9_SPIIN</name>
<feature type="domain" description="Reverse transcriptase Ty1/copia-type" evidence="1">
    <location>
        <begin position="34"/>
        <end position="132"/>
    </location>
</feature>
<dbReference type="Pfam" id="PF07727">
    <property type="entry name" value="RVT_2"/>
    <property type="match status" value="1"/>
</dbReference>
<sequence length="132" mass="15141">MGHCLLSSDELVTYAEEAWRKAMRDEMEAIDQSQTWELVTTPTSCRPIGLKWIFELKKNARGEVLRHKARPVVKGYLKKQGIDYDEIFAPVVQFETICVLITISAQNSWALHHLDVKSAFLNGDVDEELHLK</sequence>
<reference evidence="2" key="1">
    <citation type="submission" date="2020-02" db="EMBL/GenBank/DDBJ databases">
        <authorList>
            <person name="Scholz U."/>
            <person name="Mascher M."/>
            <person name="Fiebig A."/>
        </authorList>
    </citation>
    <scope>NUCLEOTIDE SEQUENCE</scope>
</reference>
<dbReference type="AlphaFoldDB" id="A0A7I8LKA9"/>
<evidence type="ECO:0000259" key="1">
    <source>
        <dbReference type="Pfam" id="PF07727"/>
    </source>
</evidence>
<dbReference type="OrthoDB" id="1930494at2759"/>
<keyword evidence="3" id="KW-1185">Reference proteome</keyword>
<protein>
    <recommendedName>
        <fullName evidence="1">Reverse transcriptase Ty1/copia-type domain-containing protein</fullName>
    </recommendedName>
</protein>
<proteinExistence type="predicted"/>
<dbReference type="EMBL" id="LR746281">
    <property type="protein sequence ID" value="CAA7410477.1"/>
    <property type="molecule type" value="Genomic_DNA"/>
</dbReference>
<gene>
    <name evidence="2" type="ORF">SI8410_18021155</name>
</gene>
<accession>A0A7I8LKA9</accession>
<evidence type="ECO:0000313" key="2">
    <source>
        <dbReference type="EMBL" id="CAA7410477.1"/>
    </source>
</evidence>
<dbReference type="Proteomes" id="UP000663760">
    <property type="component" value="Chromosome 18"/>
</dbReference>
<organism evidence="2 3">
    <name type="scientific">Spirodela intermedia</name>
    <name type="common">Intermediate duckweed</name>
    <dbReference type="NCBI Taxonomy" id="51605"/>
    <lineage>
        <taxon>Eukaryota</taxon>
        <taxon>Viridiplantae</taxon>
        <taxon>Streptophyta</taxon>
        <taxon>Embryophyta</taxon>
        <taxon>Tracheophyta</taxon>
        <taxon>Spermatophyta</taxon>
        <taxon>Magnoliopsida</taxon>
        <taxon>Liliopsida</taxon>
        <taxon>Araceae</taxon>
        <taxon>Lemnoideae</taxon>
        <taxon>Spirodela</taxon>
    </lineage>
</organism>
<evidence type="ECO:0000313" key="3">
    <source>
        <dbReference type="Proteomes" id="UP000663760"/>
    </source>
</evidence>